<accession>A0A0A8XVJ9</accession>
<reference evidence="2" key="2">
    <citation type="journal article" date="2015" name="Data Brief">
        <title>Shoot transcriptome of the giant reed, Arundo donax.</title>
        <authorList>
            <person name="Barrero R.A."/>
            <person name="Guerrero F.D."/>
            <person name="Moolhuijzen P."/>
            <person name="Goolsby J.A."/>
            <person name="Tidwell J."/>
            <person name="Bellgard S.E."/>
            <person name="Bellgard M.I."/>
        </authorList>
    </citation>
    <scope>NUCLEOTIDE SEQUENCE</scope>
    <source>
        <tissue evidence="2">Shoot tissue taken approximately 20 cm above the soil surface</tissue>
    </source>
</reference>
<evidence type="ECO:0000256" key="1">
    <source>
        <dbReference type="SAM" id="MobiDB-lite"/>
    </source>
</evidence>
<dbReference type="AlphaFoldDB" id="A0A0A8XVJ9"/>
<reference evidence="2" key="1">
    <citation type="submission" date="2014-09" db="EMBL/GenBank/DDBJ databases">
        <authorList>
            <person name="Magalhaes I.L.F."/>
            <person name="Oliveira U."/>
            <person name="Santos F.R."/>
            <person name="Vidigal T.H.D.A."/>
            <person name="Brescovit A.D."/>
            <person name="Santos A.J."/>
        </authorList>
    </citation>
    <scope>NUCLEOTIDE SEQUENCE</scope>
    <source>
        <tissue evidence="2">Shoot tissue taken approximately 20 cm above the soil surface</tissue>
    </source>
</reference>
<dbReference type="EMBL" id="GBRH01279989">
    <property type="protein sequence ID" value="JAD17906.1"/>
    <property type="molecule type" value="Transcribed_RNA"/>
</dbReference>
<name>A0A0A8XVJ9_ARUDO</name>
<organism evidence="2">
    <name type="scientific">Arundo donax</name>
    <name type="common">Giant reed</name>
    <name type="synonym">Donax arundinaceus</name>
    <dbReference type="NCBI Taxonomy" id="35708"/>
    <lineage>
        <taxon>Eukaryota</taxon>
        <taxon>Viridiplantae</taxon>
        <taxon>Streptophyta</taxon>
        <taxon>Embryophyta</taxon>
        <taxon>Tracheophyta</taxon>
        <taxon>Spermatophyta</taxon>
        <taxon>Magnoliopsida</taxon>
        <taxon>Liliopsida</taxon>
        <taxon>Poales</taxon>
        <taxon>Poaceae</taxon>
        <taxon>PACMAD clade</taxon>
        <taxon>Arundinoideae</taxon>
        <taxon>Arundineae</taxon>
        <taxon>Arundo</taxon>
    </lineage>
</organism>
<protein>
    <submittedName>
        <fullName evidence="2">Uncharacterized protein</fullName>
    </submittedName>
</protein>
<feature type="region of interest" description="Disordered" evidence="1">
    <location>
        <begin position="1"/>
        <end position="20"/>
    </location>
</feature>
<proteinExistence type="predicted"/>
<sequence length="20" mass="2215">MIDASEHGQSKAHGCFRLLD</sequence>
<evidence type="ECO:0000313" key="2">
    <source>
        <dbReference type="EMBL" id="JAD17906.1"/>
    </source>
</evidence>